<dbReference type="Proteomes" id="UP001295684">
    <property type="component" value="Unassembled WGS sequence"/>
</dbReference>
<accession>A0AAD1Y8C2</accession>
<dbReference type="EMBL" id="CAMPGE010029063">
    <property type="protein sequence ID" value="CAI2386544.1"/>
    <property type="molecule type" value="Genomic_DNA"/>
</dbReference>
<evidence type="ECO:0000313" key="1">
    <source>
        <dbReference type="EMBL" id="CAI2386544.1"/>
    </source>
</evidence>
<name>A0AAD1Y8C2_EUPCR</name>
<evidence type="ECO:0000313" key="2">
    <source>
        <dbReference type="Proteomes" id="UP001295684"/>
    </source>
</evidence>
<proteinExistence type="predicted"/>
<gene>
    <name evidence="1" type="ORF">ECRASSUSDP1_LOCUS28166</name>
</gene>
<organism evidence="1 2">
    <name type="scientific">Euplotes crassus</name>
    <dbReference type="NCBI Taxonomy" id="5936"/>
    <lineage>
        <taxon>Eukaryota</taxon>
        <taxon>Sar</taxon>
        <taxon>Alveolata</taxon>
        <taxon>Ciliophora</taxon>
        <taxon>Intramacronucleata</taxon>
        <taxon>Spirotrichea</taxon>
        <taxon>Hypotrichia</taxon>
        <taxon>Euplotida</taxon>
        <taxon>Euplotidae</taxon>
        <taxon>Moneuplotes</taxon>
    </lineage>
</organism>
<reference evidence="1" key="1">
    <citation type="submission" date="2023-07" db="EMBL/GenBank/DDBJ databases">
        <authorList>
            <consortium name="AG Swart"/>
            <person name="Singh M."/>
            <person name="Singh A."/>
            <person name="Seah K."/>
            <person name="Emmerich C."/>
        </authorList>
    </citation>
    <scope>NUCLEOTIDE SEQUENCE</scope>
    <source>
        <strain evidence="1">DP1</strain>
    </source>
</reference>
<comment type="caution">
    <text evidence="1">The sequence shown here is derived from an EMBL/GenBank/DDBJ whole genome shotgun (WGS) entry which is preliminary data.</text>
</comment>
<keyword evidence="2" id="KW-1185">Reference proteome</keyword>
<dbReference type="AlphaFoldDB" id="A0AAD1Y8C2"/>
<protein>
    <submittedName>
        <fullName evidence="1">Uncharacterized protein</fullName>
    </submittedName>
</protein>
<sequence>MNKSIGKFTLKDVLSQAKLCKTNMNNIKIIGRMGSETVINLGSCNFMKSVNNCSSRFTRGTNLNILSAANFEVCRDLC</sequence>